<feature type="domain" description="C2H2-type" evidence="2">
    <location>
        <begin position="175"/>
        <end position="199"/>
    </location>
</feature>
<evidence type="ECO:0000259" key="3">
    <source>
        <dbReference type="Pfam" id="PF13456"/>
    </source>
</evidence>
<dbReference type="EMBL" id="KZ305027">
    <property type="protein sequence ID" value="PIA52227.1"/>
    <property type="molecule type" value="Genomic_DNA"/>
</dbReference>
<feature type="transmembrane region" description="Helical" evidence="1">
    <location>
        <begin position="12"/>
        <end position="29"/>
    </location>
</feature>
<organism evidence="4 5">
    <name type="scientific">Aquilegia coerulea</name>
    <name type="common">Rocky mountain columbine</name>
    <dbReference type="NCBI Taxonomy" id="218851"/>
    <lineage>
        <taxon>Eukaryota</taxon>
        <taxon>Viridiplantae</taxon>
        <taxon>Streptophyta</taxon>
        <taxon>Embryophyta</taxon>
        <taxon>Tracheophyta</taxon>
        <taxon>Spermatophyta</taxon>
        <taxon>Magnoliopsida</taxon>
        <taxon>Ranunculales</taxon>
        <taxon>Ranunculaceae</taxon>
        <taxon>Thalictroideae</taxon>
        <taxon>Aquilegia</taxon>
    </lineage>
</organism>
<protein>
    <submittedName>
        <fullName evidence="4">Uncharacterized protein</fullName>
    </submittedName>
</protein>
<dbReference type="Pfam" id="PF13456">
    <property type="entry name" value="RVT_3"/>
    <property type="match status" value="1"/>
</dbReference>
<dbReference type="InterPro" id="IPR013087">
    <property type="entry name" value="Znf_C2H2_type"/>
</dbReference>
<evidence type="ECO:0000313" key="4">
    <source>
        <dbReference type="EMBL" id="PIA52227.1"/>
    </source>
</evidence>
<dbReference type="CDD" id="cd06222">
    <property type="entry name" value="RNase_H_like"/>
    <property type="match status" value="1"/>
</dbReference>
<dbReference type="AlphaFoldDB" id="A0A2G5E9J3"/>
<dbReference type="Pfam" id="PF12874">
    <property type="entry name" value="zf-met"/>
    <property type="match status" value="1"/>
</dbReference>
<proteinExistence type="predicted"/>
<evidence type="ECO:0000256" key="1">
    <source>
        <dbReference type="SAM" id="Phobius"/>
    </source>
</evidence>
<accession>A0A2G5E9J3</accession>
<dbReference type="GO" id="GO:0004523">
    <property type="term" value="F:RNA-DNA hybrid ribonuclease activity"/>
    <property type="evidence" value="ECO:0007669"/>
    <property type="project" value="InterPro"/>
</dbReference>
<reference evidence="4 5" key="1">
    <citation type="submission" date="2017-09" db="EMBL/GenBank/DDBJ databases">
        <title>WGS assembly of Aquilegia coerulea Goldsmith.</title>
        <authorList>
            <person name="Hodges S."/>
            <person name="Kramer E."/>
            <person name="Nordborg M."/>
            <person name="Tomkins J."/>
            <person name="Borevitz J."/>
            <person name="Derieg N."/>
            <person name="Yan J."/>
            <person name="Mihaltcheva S."/>
            <person name="Hayes R.D."/>
            <person name="Rokhsar D."/>
        </authorList>
    </citation>
    <scope>NUCLEOTIDE SEQUENCE [LARGE SCALE GENOMIC DNA]</scope>
    <source>
        <strain evidence="5">cv. Goldsmith</strain>
    </source>
</reference>
<dbReference type="PANTHER" id="PTHR47723:SF19">
    <property type="entry name" value="POLYNUCLEOTIDYL TRANSFERASE, RIBONUCLEASE H-LIKE SUPERFAMILY PROTEIN"/>
    <property type="match status" value="1"/>
</dbReference>
<evidence type="ECO:0000259" key="2">
    <source>
        <dbReference type="Pfam" id="PF12874"/>
    </source>
</evidence>
<keyword evidence="5" id="KW-1185">Reference proteome</keyword>
<dbReference type="InterPro" id="IPR036397">
    <property type="entry name" value="RNaseH_sf"/>
</dbReference>
<dbReference type="InterPro" id="IPR044730">
    <property type="entry name" value="RNase_H-like_dom_plant"/>
</dbReference>
<dbReference type="SUPFAM" id="SSF53098">
    <property type="entry name" value="Ribonuclease H-like"/>
    <property type="match status" value="1"/>
</dbReference>
<keyword evidence="1" id="KW-1133">Transmembrane helix</keyword>
<gene>
    <name evidence="4" type="ORF">AQUCO_01000240v1</name>
</gene>
<dbReference type="InterPro" id="IPR002156">
    <property type="entry name" value="RNaseH_domain"/>
</dbReference>
<dbReference type="GO" id="GO:0003676">
    <property type="term" value="F:nucleic acid binding"/>
    <property type="evidence" value="ECO:0007669"/>
    <property type="project" value="InterPro"/>
</dbReference>
<name>A0A2G5E9J3_AQUCA</name>
<evidence type="ECO:0000313" key="5">
    <source>
        <dbReference type="Proteomes" id="UP000230069"/>
    </source>
</evidence>
<dbReference type="Gene3D" id="3.30.160.60">
    <property type="entry name" value="Classic Zinc Finger"/>
    <property type="match status" value="1"/>
</dbReference>
<dbReference type="InParanoid" id="A0A2G5E9J3"/>
<dbReference type="InterPro" id="IPR012337">
    <property type="entry name" value="RNaseH-like_sf"/>
</dbReference>
<dbReference type="InterPro" id="IPR004345">
    <property type="entry name" value="TB2_DP1_HVA22"/>
</dbReference>
<dbReference type="Proteomes" id="UP000230069">
    <property type="component" value="Unassembled WGS sequence"/>
</dbReference>
<dbReference type="InterPro" id="IPR036236">
    <property type="entry name" value="Znf_C2H2_sf"/>
</dbReference>
<keyword evidence="1" id="KW-0812">Transmembrane</keyword>
<sequence>MGLTSLMLKMVFSTETFHLIVGPIINLVYPLYASIRAIESSSNSSIQEWLTYWVLFALIRLFEVFLGRMLQWLLIWPYAKAAITFWLVFFGGVAHVYENYVKSCFSSNTDKLSVSFNSRNNGLLPIRSDEFLVAAEKDIQENGAEALAKVISEAKMSKDMILPWPNSPKRAQREWTCALCVVTTTSEKDLMSHFQGRKHNAKEEVIARNMSKRKGGFGLLMQGPDMVDMVENYYQIKEVIVRSLKHHINPFARPPRLCTWEKPKIGWTKLNTDGSVDLKNAGLGGLLRDHLGCPTCAFVTKSPRDGIFSVEIWAIWRGLILALGQNVKSIWVESDSMSAVQAINKEWPYPLKDGSCLKHIWKLLSKFENYQVSHTWREANRAADHLAKMNLNARDIVLCPGDFPESLCNIINDDAEGKVYLRL</sequence>
<dbReference type="PANTHER" id="PTHR47723">
    <property type="entry name" value="OS05G0353850 PROTEIN"/>
    <property type="match status" value="1"/>
</dbReference>
<dbReference type="SUPFAM" id="SSF57667">
    <property type="entry name" value="beta-beta-alpha zinc fingers"/>
    <property type="match status" value="1"/>
</dbReference>
<dbReference type="OrthoDB" id="10009287at2759"/>
<dbReference type="Gene3D" id="3.30.420.10">
    <property type="entry name" value="Ribonuclease H-like superfamily/Ribonuclease H"/>
    <property type="match status" value="1"/>
</dbReference>
<feature type="domain" description="RNase H type-1" evidence="3">
    <location>
        <begin position="271"/>
        <end position="389"/>
    </location>
</feature>
<dbReference type="Pfam" id="PF03134">
    <property type="entry name" value="TB2_DP1_HVA22"/>
    <property type="match status" value="1"/>
</dbReference>
<keyword evidence="1" id="KW-0472">Membrane</keyword>
<feature type="transmembrane region" description="Helical" evidence="1">
    <location>
        <begin position="78"/>
        <end position="97"/>
    </location>
</feature>
<dbReference type="InterPro" id="IPR053151">
    <property type="entry name" value="RNase_H-like"/>
</dbReference>
<feature type="transmembrane region" description="Helical" evidence="1">
    <location>
        <begin position="49"/>
        <end position="66"/>
    </location>
</feature>